<dbReference type="PANTHER" id="PTHR38812">
    <property type="entry name" value="MU-LIKE PROPHAGE FLUMU PROTEIN GP42"/>
    <property type="match status" value="1"/>
</dbReference>
<dbReference type="AlphaFoldDB" id="A0A840GA86"/>
<evidence type="ECO:0000313" key="2">
    <source>
        <dbReference type="EMBL" id="MBB4248391.1"/>
    </source>
</evidence>
<dbReference type="InterPro" id="IPR013491">
    <property type="entry name" value="Tape_meas_N"/>
</dbReference>
<feature type="domain" description="Tape measure protein N-terminal" evidence="1">
    <location>
        <begin position="77"/>
        <end position="178"/>
    </location>
</feature>
<dbReference type="InterPro" id="IPR053058">
    <property type="entry name" value="Mulikevirus_tape_measure"/>
</dbReference>
<keyword evidence="3" id="KW-1185">Reference proteome</keyword>
<comment type="caution">
    <text evidence="2">The sequence shown here is derived from an EMBL/GenBank/DDBJ whole genome shotgun (WGS) entry which is preliminary data.</text>
</comment>
<dbReference type="RefSeq" id="WP_153117366.1">
    <property type="nucleotide sequence ID" value="NZ_JACIGE010000010.1"/>
</dbReference>
<dbReference type="PANTHER" id="PTHR38812:SF2">
    <property type="entry name" value="MU-LIKE PROPHAGE FLUMU PROTEIN GP42"/>
    <property type="match status" value="1"/>
</dbReference>
<evidence type="ECO:0000313" key="3">
    <source>
        <dbReference type="Proteomes" id="UP000587070"/>
    </source>
</evidence>
<proteinExistence type="predicted"/>
<protein>
    <recommendedName>
        <fullName evidence="1">Tape measure protein N-terminal domain-containing protein</fullName>
    </recommendedName>
</protein>
<organism evidence="2 3">
    <name type="scientific">Rhodocyclus tenuis</name>
    <name type="common">Rhodospirillum tenue</name>
    <dbReference type="NCBI Taxonomy" id="1066"/>
    <lineage>
        <taxon>Bacteria</taxon>
        <taxon>Pseudomonadati</taxon>
        <taxon>Pseudomonadota</taxon>
        <taxon>Betaproteobacteria</taxon>
        <taxon>Rhodocyclales</taxon>
        <taxon>Rhodocyclaceae</taxon>
        <taxon>Rhodocyclus</taxon>
    </lineage>
</organism>
<sequence length="1134" mass="115726">MSDNMKLGITVSYDGKSIATGVASNRRDLRDLGAEGKRAGKEAADGIDSIGASAQRLGPLLAGAIGALSVSAALGKLTAVQREFDVLNASLVTVTGSAGAAEKNFAWIKEFAKETPYSLAEVTNAFIKMKALGLDASAAALRSYGNTAAAMGKGLNQMIEAVADAATGEFERLKEFGVKANVEGSKVTLTFRGVRTEIGNNAEDIVAYLRKIGDVDFAGASTKRAETLDGAISNLGDTWDELYRTINDSGVGAAIESSVRGATVLVERLTNNVRALSSYWKTTEQQQVDQLVATREMWKERLGSSRGEDPAYAASARAEIAAANAQIAVLQRRFEAREFDNRKADEAAQLAAASAKASVAEAKAKDAATAAAKLHEKAVKEEQSAEESRLRTMAEIVSTESKRAAALADDADKLREEIATMGLSASQLTAYQVGKLEAAAAAELLTAANLREAASMIQGGSAADDARRYYLALADAREAAASALTDQAGLVAIKAEKQASVDAQSAASAAARKASEDAARDWERTAETVERSLTDALLRGFESGKGAGENLRDALENMFKTLVLRPIIQAVVSPAASAVTGALGFSSASSSSSLVNLASSNASILNIGRISSGYGQFASSSIGQSLGLSTAQSAGYMAPVYDGAGNLISAGSGTSAGGLTGVGSGVGTALSYIGPGLAAYGVAQKYGAGGGLAAGAGTVALGGAVSGAMAGTGAMAGATGALSAMGPWGWAAIAVLSILGGLGSGGGPKVGGDAAYSLTNGAAANLGDGGLFRSSNSKNAAVSELLATLVGAIPATVKALGGGDSVSGSYALGYLTDPQGSNPNLVKSTVNGRVLSYDRKVGDIQTALTVELDRMMVAALQDADLADWADKIVDQINPLTASADALSAALATLNSMSAVVPLFEAIGISADRISAAGIVAIGGYDAVATALASYYDLYFTEAEKASRATGEVAAALAAAGLAMPDTRDEFRKMVEAQDITTSSGQKAFAALMSVSAAFSSLVESSEAATKALLTEAKERARLQSTSAVDYAIRSARLTAGLPAFASGGDFTGGIRLVGEYGPELEVTGPSRIYSASQTRDLLTGLDTGTVAAEIRQLREENAAQARSLAAQQVRVARLLEGWERNGLPSTRIEL</sequence>
<dbReference type="EMBL" id="JACIGE010000010">
    <property type="protein sequence ID" value="MBB4248391.1"/>
    <property type="molecule type" value="Genomic_DNA"/>
</dbReference>
<dbReference type="Pfam" id="PF20155">
    <property type="entry name" value="TMP_3"/>
    <property type="match status" value="1"/>
</dbReference>
<name>A0A840GA86_RHOTE</name>
<evidence type="ECO:0000259" key="1">
    <source>
        <dbReference type="Pfam" id="PF20155"/>
    </source>
</evidence>
<gene>
    <name evidence="2" type="ORF">GGD90_002783</name>
</gene>
<accession>A0A840GA86</accession>
<reference evidence="2 3" key="1">
    <citation type="submission" date="2020-08" db="EMBL/GenBank/DDBJ databases">
        <title>Genome sequencing of Purple Non-Sulfur Bacteria from various extreme environments.</title>
        <authorList>
            <person name="Mayer M."/>
        </authorList>
    </citation>
    <scope>NUCLEOTIDE SEQUENCE [LARGE SCALE GENOMIC DNA]</scope>
    <source>
        <strain evidence="2 3">2761</strain>
    </source>
</reference>
<dbReference type="Proteomes" id="UP000587070">
    <property type="component" value="Unassembled WGS sequence"/>
</dbReference>
<dbReference type="OrthoDB" id="7063692at2"/>